<accession>A0ABN9F108</accession>
<reference evidence="1" key="1">
    <citation type="submission" date="2023-05" db="EMBL/GenBank/DDBJ databases">
        <authorList>
            <person name="Stuckert A."/>
        </authorList>
    </citation>
    <scope>NUCLEOTIDE SEQUENCE</scope>
</reference>
<sequence>WSTNEILGASTTLQPLTHQRVTYYRQKTGKQGTADVLQEMNRDCRRTTGDNQRLRMYYRR</sequence>
<protein>
    <recommendedName>
        <fullName evidence="3">MHC class I antigen</fullName>
    </recommendedName>
</protein>
<dbReference type="Proteomes" id="UP001162483">
    <property type="component" value="Unassembled WGS sequence"/>
</dbReference>
<organism evidence="1 2">
    <name type="scientific">Staurois parvus</name>
    <dbReference type="NCBI Taxonomy" id="386267"/>
    <lineage>
        <taxon>Eukaryota</taxon>
        <taxon>Metazoa</taxon>
        <taxon>Chordata</taxon>
        <taxon>Craniata</taxon>
        <taxon>Vertebrata</taxon>
        <taxon>Euteleostomi</taxon>
        <taxon>Amphibia</taxon>
        <taxon>Batrachia</taxon>
        <taxon>Anura</taxon>
        <taxon>Neobatrachia</taxon>
        <taxon>Ranoidea</taxon>
        <taxon>Ranidae</taxon>
        <taxon>Staurois</taxon>
    </lineage>
</organism>
<evidence type="ECO:0000313" key="2">
    <source>
        <dbReference type="Proteomes" id="UP001162483"/>
    </source>
</evidence>
<proteinExistence type="predicted"/>
<keyword evidence="2" id="KW-1185">Reference proteome</keyword>
<comment type="caution">
    <text evidence="1">The sequence shown here is derived from an EMBL/GenBank/DDBJ whole genome shotgun (WGS) entry which is preliminary data.</text>
</comment>
<dbReference type="EMBL" id="CATNWA010016090">
    <property type="protein sequence ID" value="CAI9589770.1"/>
    <property type="molecule type" value="Genomic_DNA"/>
</dbReference>
<gene>
    <name evidence="1" type="ORF">SPARVUS_LOCUS10946421</name>
</gene>
<name>A0ABN9F108_9NEOB</name>
<evidence type="ECO:0000313" key="1">
    <source>
        <dbReference type="EMBL" id="CAI9589770.1"/>
    </source>
</evidence>
<feature type="non-terminal residue" evidence="1">
    <location>
        <position position="1"/>
    </location>
</feature>
<evidence type="ECO:0008006" key="3">
    <source>
        <dbReference type="Google" id="ProtNLM"/>
    </source>
</evidence>